<dbReference type="HOGENOM" id="CLU_100904_0_0_0"/>
<protein>
    <recommendedName>
        <fullName evidence="3">Pili assembly chaperone N-terminal domain-containing protein</fullName>
    </recommendedName>
</protein>
<dbReference type="PATRIC" id="fig|1319815.3.peg.1083"/>
<dbReference type="STRING" id="1319815.HMPREF0202_01126"/>
<name>U7VCU3_9FUSO</name>
<dbReference type="eggNOG" id="ENOG50346RB">
    <property type="taxonomic scope" value="Bacteria"/>
</dbReference>
<reference evidence="1 2" key="1">
    <citation type="submission" date="2013-08" db="EMBL/GenBank/DDBJ databases">
        <authorList>
            <person name="Weinstock G."/>
            <person name="Sodergren E."/>
            <person name="Wylie T."/>
            <person name="Fulton L."/>
            <person name="Fulton R."/>
            <person name="Fronick C."/>
            <person name="O'Laughlin M."/>
            <person name="Godfrey J."/>
            <person name="Miner T."/>
            <person name="Herter B."/>
            <person name="Appelbaum E."/>
            <person name="Cordes M."/>
            <person name="Lek S."/>
            <person name="Wollam A."/>
            <person name="Pepin K.H."/>
            <person name="Palsikar V.B."/>
            <person name="Mitreva M."/>
            <person name="Wilson R.K."/>
        </authorList>
    </citation>
    <scope>NUCLEOTIDE SEQUENCE [LARGE SCALE GENOMIC DNA]</scope>
    <source>
        <strain evidence="1 2">ATCC BAA-474</strain>
    </source>
</reference>
<accession>U7VCU3</accession>
<evidence type="ECO:0000313" key="1">
    <source>
        <dbReference type="EMBL" id="ERT68959.1"/>
    </source>
</evidence>
<keyword evidence="2" id="KW-1185">Reference proteome</keyword>
<dbReference type="EMBL" id="AXZF01000040">
    <property type="protein sequence ID" value="ERT68959.1"/>
    <property type="molecule type" value="Genomic_DNA"/>
</dbReference>
<dbReference type="AlphaFoldDB" id="U7VCU3"/>
<organism evidence="1 2">
    <name type="scientific">Cetobacterium somerae ATCC BAA-474</name>
    <dbReference type="NCBI Taxonomy" id="1319815"/>
    <lineage>
        <taxon>Bacteria</taxon>
        <taxon>Fusobacteriati</taxon>
        <taxon>Fusobacteriota</taxon>
        <taxon>Fusobacteriia</taxon>
        <taxon>Fusobacteriales</taxon>
        <taxon>Fusobacteriaceae</taxon>
        <taxon>Cetobacterium</taxon>
    </lineage>
</organism>
<evidence type="ECO:0008006" key="3">
    <source>
        <dbReference type="Google" id="ProtNLM"/>
    </source>
</evidence>
<proteinExistence type="predicted"/>
<sequence>MKKYLIIILTLILNTISLAFHISPDGFGKRVDEGAMQEYTFKNNTGKTIRYRFKVHPGKEGKSMHEWIEFEPKYMTIKNAESKKLKLFVKSPEGTPIGDYNFYLGVESITLPNALQNTKEGTVAAGSTVGISINIEMLGWVGDLPAQLKLEKYDFYEKNGVLYMKGFVNNKTPQRFVRYMIDIIGNNGTRETFYGGVINAKDTRNIDISLPKFKKKSDIWKIEVRETLDRNLLQTINF</sequence>
<comment type="caution">
    <text evidence="1">The sequence shown here is derived from an EMBL/GenBank/DDBJ whole genome shotgun (WGS) entry which is preliminary data.</text>
</comment>
<dbReference type="Proteomes" id="UP000017081">
    <property type="component" value="Unassembled WGS sequence"/>
</dbReference>
<gene>
    <name evidence="1" type="ORF">HMPREF0202_01126</name>
</gene>
<dbReference type="RefSeq" id="WP_023050666.1">
    <property type="nucleotide sequence ID" value="NZ_CP173065.2"/>
</dbReference>
<evidence type="ECO:0000313" key="2">
    <source>
        <dbReference type="Proteomes" id="UP000017081"/>
    </source>
</evidence>